<dbReference type="EMBL" id="JAVIPQ010000013">
    <property type="protein sequence ID" value="MDQ9554098.1"/>
    <property type="molecule type" value="Genomic_DNA"/>
</dbReference>
<sequence>MLSLSSCSKTPPSAPEQLISLPPETVFMPCKQPELQGNTWGDAVSYTLALQTALSICAGQVATLNQWREAAGRKQ</sequence>
<dbReference type="RefSeq" id="WP_309149916.1">
    <property type="nucleotide sequence ID" value="NZ_JAVIOS010000011.1"/>
</dbReference>
<accession>A0ABD5BC68</accession>
<dbReference type="Proteomes" id="UP001234811">
    <property type="component" value="Unassembled WGS sequence"/>
</dbReference>
<reference evidence="2 3" key="1">
    <citation type="submission" date="2023-07" db="EMBL/GenBank/DDBJ databases">
        <title>Pathogens genome sequencing project 196.</title>
        <authorList>
            <person name="Cao X."/>
        </authorList>
    </citation>
    <scope>NUCLEOTIDE SEQUENCE [LARGE SCALE GENOMIC DNA]</scope>
    <source>
        <strain evidence="2 3">SM41</strain>
    </source>
</reference>
<gene>
    <name evidence="2" type="ORF">RF091_00875</name>
</gene>
<dbReference type="Pfam" id="PF23793">
    <property type="entry name" value="LysC"/>
    <property type="match status" value="1"/>
</dbReference>
<comment type="caution">
    <text evidence="2">The sequence shown here is derived from an EMBL/GenBank/DDBJ whole genome shotgun (WGS) entry which is preliminary data.</text>
</comment>
<feature type="compositionally biased region" description="Polar residues" evidence="1">
    <location>
        <begin position="1"/>
        <end position="11"/>
    </location>
</feature>
<dbReference type="InterPro" id="IPR058979">
    <property type="entry name" value="LysC-like"/>
</dbReference>
<proteinExistence type="predicted"/>
<evidence type="ECO:0008006" key="4">
    <source>
        <dbReference type="Google" id="ProtNLM"/>
    </source>
</evidence>
<name>A0ABD5BC68_SERMA</name>
<organism evidence="2 3">
    <name type="scientific">Serratia marcescens</name>
    <dbReference type="NCBI Taxonomy" id="615"/>
    <lineage>
        <taxon>Bacteria</taxon>
        <taxon>Pseudomonadati</taxon>
        <taxon>Pseudomonadota</taxon>
        <taxon>Gammaproteobacteria</taxon>
        <taxon>Enterobacterales</taxon>
        <taxon>Yersiniaceae</taxon>
        <taxon>Serratia</taxon>
    </lineage>
</organism>
<evidence type="ECO:0000313" key="3">
    <source>
        <dbReference type="Proteomes" id="UP001234811"/>
    </source>
</evidence>
<dbReference type="AlphaFoldDB" id="A0ABD5BC68"/>
<evidence type="ECO:0000313" key="2">
    <source>
        <dbReference type="EMBL" id="MDQ9554098.1"/>
    </source>
</evidence>
<feature type="region of interest" description="Disordered" evidence="1">
    <location>
        <begin position="1"/>
        <end position="20"/>
    </location>
</feature>
<protein>
    <recommendedName>
        <fullName evidence="4">Peptidase</fullName>
    </recommendedName>
</protein>
<evidence type="ECO:0000256" key="1">
    <source>
        <dbReference type="SAM" id="MobiDB-lite"/>
    </source>
</evidence>